<reference evidence="2" key="1">
    <citation type="submission" date="2021-01" db="EMBL/GenBank/DDBJ databases">
        <title>Whole genome shotgun sequence of Spirilliplanes yamanashiensis NBRC 15828.</title>
        <authorList>
            <person name="Komaki H."/>
            <person name="Tamura T."/>
        </authorList>
    </citation>
    <scope>NUCLEOTIDE SEQUENCE</scope>
    <source>
        <strain evidence="2">NBRC 15828</strain>
    </source>
</reference>
<gene>
    <name evidence="2" type="ORF">Sya03_00900</name>
</gene>
<evidence type="ECO:0000256" key="1">
    <source>
        <dbReference type="SAM" id="MobiDB-lite"/>
    </source>
</evidence>
<name>A0A8J3Y312_9ACTN</name>
<dbReference type="EMBL" id="BOOY01000001">
    <property type="protein sequence ID" value="GIJ00738.1"/>
    <property type="molecule type" value="Genomic_DNA"/>
</dbReference>
<protein>
    <submittedName>
        <fullName evidence="2">Uncharacterized protein</fullName>
    </submittedName>
</protein>
<evidence type="ECO:0000313" key="3">
    <source>
        <dbReference type="Proteomes" id="UP000652013"/>
    </source>
</evidence>
<sequence>MEWTTPGCALSRHPHTEAGMPVTPPDLAAVIAAIDEAGGRDFAAAYAGVEVDQAGVRAIVHRVPAADFDAAVRGLTPAGVCVVVRDAAHSRATLAALQERITADLAEWEGRGVRIETVGARHDGSGVEVGARDPERARAELAARYGADAPIVVVRSGPVVPLPG</sequence>
<dbReference type="AlphaFoldDB" id="A0A8J3Y312"/>
<keyword evidence="3" id="KW-1185">Reference proteome</keyword>
<accession>A0A8J3Y312</accession>
<organism evidence="2 3">
    <name type="scientific">Spirilliplanes yamanashiensis</name>
    <dbReference type="NCBI Taxonomy" id="42233"/>
    <lineage>
        <taxon>Bacteria</taxon>
        <taxon>Bacillati</taxon>
        <taxon>Actinomycetota</taxon>
        <taxon>Actinomycetes</taxon>
        <taxon>Micromonosporales</taxon>
        <taxon>Micromonosporaceae</taxon>
        <taxon>Spirilliplanes</taxon>
    </lineage>
</organism>
<feature type="region of interest" description="Disordered" evidence="1">
    <location>
        <begin position="1"/>
        <end position="21"/>
    </location>
</feature>
<evidence type="ECO:0000313" key="2">
    <source>
        <dbReference type="EMBL" id="GIJ00738.1"/>
    </source>
</evidence>
<dbReference type="Proteomes" id="UP000652013">
    <property type="component" value="Unassembled WGS sequence"/>
</dbReference>
<proteinExistence type="predicted"/>
<dbReference type="RefSeq" id="WP_203936072.1">
    <property type="nucleotide sequence ID" value="NZ_BAAAGJ010000024.1"/>
</dbReference>
<comment type="caution">
    <text evidence="2">The sequence shown here is derived from an EMBL/GenBank/DDBJ whole genome shotgun (WGS) entry which is preliminary data.</text>
</comment>